<feature type="compositionally biased region" description="Basic residues" evidence="1">
    <location>
        <begin position="1"/>
        <end position="13"/>
    </location>
</feature>
<comment type="caution">
    <text evidence="2">The sequence shown here is derived from an EMBL/GenBank/DDBJ whole genome shotgun (WGS) entry which is preliminary data.</text>
</comment>
<name>A0A9D4AB48_9ROSI</name>
<dbReference type="Proteomes" id="UP000828251">
    <property type="component" value="Unassembled WGS sequence"/>
</dbReference>
<feature type="region of interest" description="Disordered" evidence="1">
    <location>
        <begin position="1"/>
        <end position="31"/>
    </location>
</feature>
<reference evidence="2 3" key="1">
    <citation type="journal article" date="2021" name="Plant Biotechnol. J.">
        <title>Multi-omics assisted identification of the key and species-specific regulatory components of drought-tolerant mechanisms in Gossypium stocksii.</title>
        <authorList>
            <person name="Yu D."/>
            <person name="Ke L."/>
            <person name="Zhang D."/>
            <person name="Wu Y."/>
            <person name="Sun Y."/>
            <person name="Mei J."/>
            <person name="Sun J."/>
            <person name="Sun Y."/>
        </authorList>
    </citation>
    <scope>NUCLEOTIDE SEQUENCE [LARGE SCALE GENOMIC DNA]</scope>
    <source>
        <strain evidence="3">cv. E1</strain>
        <tissue evidence="2">Leaf</tissue>
    </source>
</reference>
<sequence length="61" mass="7059">MGKQKARGKKKSTKPSVSPCLDRKKAKKSKEPKTIKFLFCNRKRHFKSNCKYLDCLAEKGK</sequence>
<evidence type="ECO:0000256" key="1">
    <source>
        <dbReference type="SAM" id="MobiDB-lite"/>
    </source>
</evidence>
<accession>A0A9D4AB48</accession>
<feature type="non-terminal residue" evidence="2">
    <location>
        <position position="61"/>
    </location>
</feature>
<proteinExistence type="predicted"/>
<dbReference type="AlphaFoldDB" id="A0A9D4AB48"/>
<protein>
    <submittedName>
        <fullName evidence="2">Uncharacterized protein</fullName>
    </submittedName>
</protein>
<evidence type="ECO:0000313" key="3">
    <source>
        <dbReference type="Proteomes" id="UP000828251"/>
    </source>
</evidence>
<organism evidence="2 3">
    <name type="scientific">Gossypium stocksii</name>
    <dbReference type="NCBI Taxonomy" id="47602"/>
    <lineage>
        <taxon>Eukaryota</taxon>
        <taxon>Viridiplantae</taxon>
        <taxon>Streptophyta</taxon>
        <taxon>Embryophyta</taxon>
        <taxon>Tracheophyta</taxon>
        <taxon>Spermatophyta</taxon>
        <taxon>Magnoliopsida</taxon>
        <taxon>eudicotyledons</taxon>
        <taxon>Gunneridae</taxon>
        <taxon>Pentapetalae</taxon>
        <taxon>rosids</taxon>
        <taxon>malvids</taxon>
        <taxon>Malvales</taxon>
        <taxon>Malvaceae</taxon>
        <taxon>Malvoideae</taxon>
        <taxon>Gossypium</taxon>
    </lineage>
</organism>
<keyword evidence="3" id="KW-1185">Reference proteome</keyword>
<gene>
    <name evidence="2" type="ORF">J1N35_011030</name>
</gene>
<dbReference type="EMBL" id="JAIQCV010000004">
    <property type="protein sequence ID" value="KAH1107262.1"/>
    <property type="molecule type" value="Genomic_DNA"/>
</dbReference>
<evidence type="ECO:0000313" key="2">
    <source>
        <dbReference type="EMBL" id="KAH1107262.1"/>
    </source>
</evidence>